<gene>
    <name evidence="1" type="ORF">CDAR_234291</name>
</gene>
<protein>
    <submittedName>
        <fullName evidence="1">Uncharacterized protein</fullName>
    </submittedName>
</protein>
<proteinExistence type="predicted"/>
<keyword evidence="2" id="KW-1185">Reference proteome</keyword>
<dbReference type="AlphaFoldDB" id="A0AAV4QNH5"/>
<name>A0AAV4QNH5_9ARAC</name>
<dbReference type="EMBL" id="BPLQ01004579">
    <property type="protein sequence ID" value="GIY09078.1"/>
    <property type="molecule type" value="Genomic_DNA"/>
</dbReference>
<reference evidence="1 2" key="1">
    <citation type="submission" date="2021-06" db="EMBL/GenBank/DDBJ databases">
        <title>Caerostris darwini draft genome.</title>
        <authorList>
            <person name="Kono N."/>
            <person name="Arakawa K."/>
        </authorList>
    </citation>
    <scope>NUCLEOTIDE SEQUENCE [LARGE SCALE GENOMIC DNA]</scope>
</reference>
<accession>A0AAV4QNH5</accession>
<comment type="caution">
    <text evidence="1">The sequence shown here is derived from an EMBL/GenBank/DDBJ whole genome shotgun (WGS) entry which is preliminary data.</text>
</comment>
<evidence type="ECO:0000313" key="1">
    <source>
        <dbReference type="EMBL" id="GIY09078.1"/>
    </source>
</evidence>
<evidence type="ECO:0000313" key="2">
    <source>
        <dbReference type="Proteomes" id="UP001054837"/>
    </source>
</evidence>
<sequence>MKLNHKRRLQTAQYRHSKFSNDAFFKLTSDEIKPQTVQYHHNKLNNDAILRYPLHLSPSFRSQNRDLPIPNRH</sequence>
<organism evidence="1 2">
    <name type="scientific">Caerostris darwini</name>
    <dbReference type="NCBI Taxonomy" id="1538125"/>
    <lineage>
        <taxon>Eukaryota</taxon>
        <taxon>Metazoa</taxon>
        <taxon>Ecdysozoa</taxon>
        <taxon>Arthropoda</taxon>
        <taxon>Chelicerata</taxon>
        <taxon>Arachnida</taxon>
        <taxon>Araneae</taxon>
        <taxon>Araneomorphae</taxon>
        <taxon>Entelegynae</taxon>
        <taxon>Araneoidea</taxon>
        <taxon>Araneidae</taxon>
        <taxon>Caerostris</taxon>
    </lineage>
</organism>
<dbReference type="Proteomes" id="UP001054837">
    <property type="component" value="Unassembled WGS sequence"/>
</dbReference>